<reference evidence="4" key="1">
    <citation type="journal article" date="2019" name="Int. J. Syst. Evol. Microbiol.">
        <title>The Global Catalogue of Microorganisms (GCM) 10K type strain sequencing project: providing services to taxonomists for standard genome sequencing and annotation.</title>
        <authorList>
            <consortium name="The Broad Institute Genomics Platform"/>
            <consortium name="The Broad Institute Genome Sequencing Center for Infectious Disease"/>
            <person name="Wu L."/>
            <person name="Ma J."/>
        </authorList>
    </citation>
    <scope>NUCLEOTIDE SEQUENCE [LARGE SCALE GENOMIC DNA]</scope>
    <source>
        <strain evidence="4">CCUG 55328</strain>
    </source>
</reference>
<dbReference type="InterPro" id="IPR002397">
    <property type="entry name" value="Cyt_P450_B"/>
</dbReference>
<dbReference type="InterPro" id="IPR036396">
    <property type="entry name" value="Cyt_P450_sf"/>
</dbReference>
<dbReference type="CDD" id="cd20625">
    <property type="entry name" value="CYP164-like"/>
    <property type="match status" value="1"/>
</dbReference>
<dbReference type="InterPro" id="IPR017972">
    <property type="entry name" value="Cyt_P450_CS"/>
</dbReference>
<dbReference type="PANTHER" id="PTHR46696">
    <property type="entry name" value="P450, PUTATIVE (EUROFUNG)-RELATED"/>
    <property type="match status" value="1"/>
</dbReference>
<comment type="caution">
    <text evidence="3">The sequence shown here is derived from an EMBL/GenBank/DDBJ whole genome shotgun (WGS) entry which is preliminary data.</text>
</comment>
<organism evidence="3 4">
    <name type="scientific">Seohaeicola saemankumensis</name>
    <dbReference type="NCBI Taxonomy" id="481181"/>
    <lineage>
        <taxon>Bacteria</taxon>
        <taxon>Pseudomonadati</taxon>
        <taxon>Pseudomonadota</taxon>
        <taxon>Alphaproteobacteria</taxon>
        <taxon>Rhodobacterales</taxon>
        <taxon>Roseobacteraceae</taxon>
        <taxon>Seohaeicola</taxon>
    </lineage>
</organism>
<dbReference type="Pfam" id="PF00067">
    <property type="entry name" value="p450"/>
    <property type="match status" value="1"/>
</dbReference>
<evidence type="ECO:0000313" key="4">
    <source>
        <dbReference type="Proteomes" id="UP001597151"/>
    </source>
</evidence>
<dbReference type="EMBL" id="JBHTKR010000003">
    <property type="protein sequence ID" value="MFD1194762.1"/>
    <property type="molecule type" value="Genomic_DNA"/>
</dbReference>
<dbReference type="Gene3D" id="1.10.630.10">
    <property type="entry name" value="Cytochrome P450"/>
    <property type="match status" value="1"/>
</dbReference>
<name>A0ABW3TDW7_9RHOB</name>
<accession>A0ABW3TDW7</accession>
<keyword evidence="2" id="KW-0408">Iron</keyword>
<keyword evidence="2" id="KW-0349">Heme</keyword>
<keyword evidence="2" id="KW-0479">Metal-binding</keyword>
<dbReference type="InterPro" id="IPR001128">
    <property type="entry name" value="Cyt_P450"/>
</dbReference>
<proteinExistence type="inferred from homology"/>
<sequence>MNNPLKSAAAHYDPTLPQVVRDPYPSLLALQRHDPAHWNPKLKAWVLTRYDDVKMALTSTDMSVDRIRPFYENLPAKEKGVLSELMRYLTLWLVFRDPPEHTRLRHLMSRAFTMRAVEVLRPGVEDICDMLTDRLPRGEAFDFVNDFAMQLPAMVIMDLLGVPRKHMFHLKSCSDRMQLFIGSARNAPDKYERAAEGAHEMATLFRGLIAERRAEPRDDLISAFIAAREADDAMTEDELVAACMLVMFGGHETSANLLGGGMAKFIAHPEAARLLADQPDLAKSAVEECLRLDGPSGSMARLVAVEHQLHGKTLRPGERVFAMINTANQDPDMFERPGDFDITRKPNRHLTFGYGAHFCMGAALARLEAEVTFPRLVQRLPNLKLAARPIEWHATIIMRGPRVMPVELH</sequence>
<dbReference type="PRINTS" id="PR00359">
    <property type="entry name" value="BP450"/>
</dbReference>
<keyword evidence="2" id="KW-0503">Monooxygenase</keyword>
<evidence type="ECO:0000313" key="3">
    <source>
        <dbReference type="EMBL" id="MFD1194762.1"/>
    </source>
</evidence>
<dbReference type="PROSITE" id="PS00086">
    <property type="entry name" value="CYTOCHROME_P450"/>
    <property type="match status" value="1"/>
</dbReference>
<keyword evidence="2" id="KW-0560">Oxidoreductase</keyword>
<keyword evidence="4" id="KW-1185">Reference proteome</keyword>
<evidence type="ECO:0000256" key="1">
    <source>
        <dbReference type="ARBA" id="ARBA00010617"/>
    </source>
</evidence>
<protein>
    <submittedName>
        <fullName evidence="3">Cytochrome P450</fullName>
    </submittedName>
</protein>
<evidence type="ECO:0000256" key="2">
    <source>
        <dbReference type="RuleBase" id="RU000461"/>
    </source>
</evidence>
<dbReference type="Proteomes" id="UP001597151">
    <property type="component" value="Unassembled WGS sequence"/>
</dbReference>
<gene>
    <name evidence="3" type="ORF">ACFQ3C_08780</name>
</gene>
<comment type="similarity">
    <text evidence="1 2">Belongs to the cytochrome P450 family.</text>
</comment>
<dbReference type="RefSeq" id="WP_380790652.1">
    <property type="nucleotide sequence ID" value="NZ_JBHTKR010000003.1"/>
</dbReference>
<dbReference type="PANTHER" id="PTHR46696:SF1">
    <property type="entry name" value="CYTOCHROME P450 YJIB-RELATED"/>
    <property type="match status" value="1"/>
</dbReference>
<dbReference type="SUPFAM" id="SSF48264">
    <property type="entry name" value="Cytochrome P450"/>
    <property type="match status" value="1"/>
</dbReference>